<evidence type="ECO:0000259" key="4">
    <source>
        <dbReference type="PROSITE" id="PS50932"/>
    </source>
</evidence>
<dbReference type="InterPro" id="IPR010982">
    <property type="entry name" value="Lambda_DNA-bd_dom_sf"/>
</dbReference>
<feature type="domain" description="HTH cro/C1-type" evidence="5">
    <location>
        <begin position="3"/>
        <end position="40"/>
    </location>
</feature>
<sequence>MMKNKITLKELAKLLNVSVSTVSKALNDSSEISPKTIERVKELAALHNYRPNPVAVNLKSSKSGTIGVVIPNISNNFFAKVLSGIEAKAQQEGLQVITYISNESLEREKQITDMLTSGFVDGVLIAISEATHRARNYDHIFGILEYEIPVVLYDRINIDVPVDKVGIDDEKSFAEATNLLISKGIKKIGLASGIHHLGVGKLRIKGYESALAEGMESMIAASSRKQVLIDGIHDILVNKKVEAVLCTDFESAMRVYRMAYENNIRIPEDLKMIGFLPKNVARFLTPSISYIEQFPEEVGKNAMQMLIDRLNGKLLSDKSTEKIINTELVHLESTVF</sequence>
<keyword evidence="2 6" id="KW-0238">DNA-binding</keyword>
<dbReference type="Proteomes" id="UP001262889">
    <property type="component" value="Unassembled WGS sequence"/>
</dbReference>
<dbReference type="PROSITE" id="PS50932">
    <property type="entry name" value="HTH_LACI_2"/>
    <property type="match status" value="1"/>
</dbReference>
<dbReference type="InterPro" id="IPR000843">
    <property type="entry name" value="HTH_LacI"/>
</dbReference>
<dbReference type="Pfam" id="PF13377">
    <property type="entry name" value="Peripla_BP_3"/>
    <property type="match status" value="1"/>
</dbReference>
<dbReference type="CDD" id="cd06267">
    <property type="entry name" value="PBP1_LacI_sugar_binding-like"/>
    <property type="match status" value="1"/>
</dbReference>
<dbReference type="InterPro" id="IPR001387">
    <property type="entry name" value="Cro/C1-type_HTH"/>
</dbReference>
<dbReference type="PROSITE" id="PS50943">
    <property type="entry name" value="HTH_CROC1"/>
    <property type="match status" value="1"/>
</dbReference>
<keyword evidence="7" id="KW-1185">Reference proteome</keyword>
<dbReference type="EMBL" id="JAVRHQ010000023">
    <property type="protein sequence ID" value="MDT0644251.1"/>
    <property type="molecule type" value="Genomic_DNA"/>
</dbReference>
<feature type="domain" description="HTH lacI-type" evidence="4">
    <location>
        <begin position="6"/>
        <end position="60"/>
    </location>
</feature>
<evidence type="ECO:0000313" key="7">
    <source>
        <dbReference type="Proteomes" id="UP001262889"/>
    </source>
</evidence>
<dbReference type="CDD" id="cd01392">
    <property type="entry name" value="HTH_LacI"/>
    <property type="match status" value="1"/>
</dbReference>
<organism evidence="6 7">
    <name type="scientific">Autumnicola tepida</name>
    <dbReference type="NCBI Taxonomy" id="3075595"/>
    <lineage>
        <taxon>Bacteria</taxon>
        <taxon>Pseudomonadati</taxon>
        <taxon>Bacteroidota</taxon>
        <taxon>Flavobacteriia</taxon>
        <taxon>Flavobacteriales</taxon>
        <taxon>Flavobacteriaceae</taxon>
        <taxon>Autumnicola</taxon>
    </lineage>
</organism>
<evidence type="ECO:0000313" key="6">
    <source>
        <dbReference type="EMBL" id="MDT0644251.1"/>
    </source>
</evidence>
<dbReference type="SUPFAM" id="SSF47413">
    <property type="entry name" value="lambda repressor-like DNA-binding domains"/>
    <property type="match status" value="1"/>
</dbReference>
<dbReference type="PANTHER" id="PTHR30146">
    <property type="entry name" value="LACI-RELATED TRANSCRIPTIONAL REPRESSOR"/>
    <property type="match status" value="1"/>
</dbReference>
<dbReference type="InterPro" id="IPR028082">
    <property type="entry name" value="Peripla_BP_I"/>
</dbReference>
<dbReference type="Gene3D" id="1.10.260.40">
    <property type="entry name" value="lambda repressor-like DNA-binding domains"/>
    <property type="match status" value="1"/>
</dbReference>
<dbReference type="Pfam" id="PF00356">
    <property type="entry name" value="LacI"/>
    <property type="match status" value="1"/>
</dbReference>
<dbReference type="InterPro" id="IPR046335">
    <property type="entry name" value="LacI/GalR-like_sensor"/>
</dbReference>
<proteinExistence type="predicted"/>
<accession>A0ABU3CD66</accession>
<comment type="caution">
    <text evidence="6">The sequence shown here is derived from an EMBL/GenBank/DDBJ whole genome shotgun (WGS) entry which is preliminary data.</text>
</comment>
<protein>
    <submittedName>
        <fullName evidence="6">LacI family DNA-binding transcriptional regulator</fullName>
    </submittedName>
</protein>
<dbReference type="PANTHER" id="PTHR30146:SF109">
    <property type="entry name" value="HTH-TYPE TRANSCRIPTIONAL REGULATOR GALS"/>
    <property type="match status" value="1"/>
</dbReference>
<evidence type="ECO:0000259" key="5">
    <source>
        <dbReference type="PROSITE" id="PS50943"/>
    </source>
</evidence>
<keyword evidence="3" id="KW-0804">Transcription</keyword>
<reference evidence="6 7" key="1">
    <citation type="submission" date="2023-09" db="EMBL/GenBank/DDBJ databases">
        <authorList>
            <person name="Rey-Velasco X."/>
        </authorList>
    </citation>
    <scope>NUCLEOTIDE SEQUENCE [LARGE SCALE GENOMIC DNA]</scope>
    <source>
        <strain evidence="6 7">F363</strain>
    </source>
</reference>
<name>A0ABU3CD66_9FLAO</name>
<evidence type="ECO:0000256" key="2">
    <source>
        <dbReference type="ARBA" id="ARBA00023125"/>
    </source>
</evidence>
<dbReference type="SMART" id="SM00354">
    <property type="entry name" value="HTH_LACI"/>
    <property type="match status" value="1"/>
</dbReference>
<gene>
    <name evidence="6" type="ORF">RM553_15545</name>
</gene>
<dbReference type="GO" id="GO:0003677">
    <property type="term" value="F:DNA binding"/>
    <property type="evidence" value="ECO:0007669"/>
    <property type="project" value="UniProtKB-KW"/>
</dbReference>
<evidence type="ECO:0000256" key="1">
    <source>
        <dbReference type="ARBA" id="ARBA00023015"/>
    </source>
</evidence>
<dbReference type="SUPFAM" id="SSF53822">
    <property type="entry name" value="Periplasmic binding protein-like I"/>
    <property type="match status" value="1"/>
</dbReference>
<evidence type="ECO:0000256" key="3">
    <source>
        <dbReference type="ARBA" id="ARBA00023163"/>
    </source>
</evidence>
<dbReference type="Gene3D" id="3.40.50.2300">
    <property type="match status" value="2"/>
</dbReference>
<keyword evidence="1" id="KW-0805">Transcription regulation</keyword>